<dbReference type="InterPro" id="IPR035965">
    <property type="entry name" value="PAS-like_dom_sf"/>
</dbReference>
<dbReference type="Gene3D" id="3.10.450.50">
    <property type="match status" value="1"/>
</dbReference>
<dbReference type="Gene3D" id="3.30.450.20">
    <property type="entry name" value="PAS domain"/>
    <property type="match status" value="1"/>
</dbReference>
<feature type="domain" description="PAS" evidence="2">
    <location>
        <begin position="181"/>
        <end position="227"/>
    </location>
</feature>
<keyword evidence="5" id="KW-0548">Nucleotidyltransferase</keyword>
<feature type="coiled-coil region" evidence="1">
    <location>
        <begin position="403"/>
        <end position="430"/>
    </location>
</feature>
<dbReference type="SUPFAM" id="SSF54427">
    <property type="entry name" value="NTF2-like"/>
    <property type="match status" value="1"/>
</dbReference>
<dbReference type="InterPro" id="IPR000014">
    <property type="entry name" value="PAS"/>
</dbReference>
<dbReference type="CDD" id="cd01949">
    <property type="entry name" value="GGDEF"/>
    <property type="match status" value="1"/>
</dbReference>
<evidence type="ECO:0000259" key="3">
    <source>
        <dbReference type="PROSITE" id="PS50113"/>
    </source>
</evidence>
<dbReference type="InterPro" id="IPR000700">
    <property type="entry name" value="PAS-assoc_C"/>
</dbReference>
<dbReference type="Gene3D" id="3.30.70.270">
    <property type="match status" value="1"/>
</dbReference>
<dbReference type="Pfam" id="PF08447">
    <property type="entry name" value="PAS_3"/>
    <property type="match status" value="1"/>
</dbReference>
<dbReference type="PROSITE" id="PS50113">
    <property type="entry name" value="PAC"/>
    <property type="match status" value="1"/>
</dbReference>
<feature type="domain" description="GGDEF" evidence="4">
    <location>
        <begin position="309"/>
        <end position="440"/>
    </location>
</feature>
<evidence type="ECO:0000259" key="2">
    <source>
        <dbReference type="PROSITE" id="PS50112"/>
    </source>
</evidence>
<organism evidence="5 6">
    <name type="scientific">Candidatus Eisenbergiella pullistercoris</name>
    <dbReference type="NCBI Taxonomy" id="2838555"/>
    <lineage>
        <taxon>Bacteria</taxon>
        <taxon>Bacillati</taxon>
        <taxon>Bacillota</taxon>
        <taxon>Clostridia</taxon>
        <taxon>Lachnospirales</taxon>
        <taxon>Lachnospiraceae</taxon>
        <taxon>Eisenbergiella</taxon>
    </lineage>
</organism>
<evidence type="ECO:0000256" key="1">
    <source>
        <dbReference type="SAM" id="Coils"/>
    </source>
</evidence>
<proteinExistence type="predicted"/>
<dbReference type="EC" id="2.7.7.65" evidence="5"/>
<feature type="domain" description="PAC" evidence="3">
    <location>
        <begin position="230"/>
        <end position="281"/>
    </location>
</feature>
<reference evidence="5" key="2">
    <citation type="submission" date="2021-04" db="EMBL/GenBank/DDBJ databases">
        <authorList>
            <person name="Gilroy R."/>
        </authorList>
    </citation>
    <scope>NUCLEOTIDE SEQUENCE</scope>
    <source>
        <strain evidence="5">ChiSxjej3B15-24422</strain>
    </source>
</reference>
<dbReference type="InterPro" id="IPR000160">
    <property type="entry name" value="GGDEF_dom"/>
</dbReference>
<dbReference type="EMBL" id="DXDD01000143">
    <property type="protein sequence ID" value="HIY61315.1"/>
    <property type="molecule type" value="Genomic_DNA"/>
</dbReference>
<sequence length="445" mass="50458">MLVKDLLIQFFDAYLVRRSLEEALAFLSDDVISLGTGAQEIARNKEELRELMREEFECIPGGFRYEISDYCEKACTDQVCIVFCNVLTAMPDEAGGELTFRTRLTMSAVKEREGWKISSLHMSAPSDQQEGEEFFPIKYGRQAIGRMDAAAGRKLIELMMSMLPGGIMGGYLEKGFPLYIINDTMLDYLGYTYDELVEATGEEMQKVIAPEDWDRVERTIYDSIEKTGEYDVQYRVVRKDGTRLWVDDKGRSITTEDGRKAMVSVMLDINDGVRLQERLKKEVLEDPLTGIYNRKGALTRIGQCLKEGRQGALFAMDIDNFKKLNDTYGHQTGDRMLIRLAEIIRANSRAQDVAARIGGDEFILFLPGCTLGSVLEKRAENICRSFREAGEEFDRAQLSVSMGIALSREKMELEELLKEADDRLYQVKKTGKGNFTPLAKIPFPV</sequence>
<dbReference type="CDD" id="cd00130">
    <property type="entry name" value="PAS"/>
    <property type="match status" value="1"/>
</dbReference>
<dbReference type="SMART" id="SM00267">
    <property type="entry name" value="GGDEF"/>
    <property type="match status" value="1"/>
</dbReference>
<keyword evidence="1" id="KW-0175">Coiled coil</keyword>
<dbReference type="PANTHER" id="PTHR44757">
    <property type="entry name" value="DIGUANYLATE CYCLASE DGCP"/>
    <property type="match status" value="1"/>
</dbReference>
<dbReference type="Pfam" id="PF13474">
    <property type="entry name" value="SnoaL_3"/>
    <property type="match status" value="1"/>
</dbReference>
<evidence type="ECO:0000313" key="5">
    <source>
        <dbReference type="EMBL" id="HIY61315.1"/>
    </source>
</evidence>
<dbReference type="NCBIfam" id="TIGR00229">
    <property type="entry name" value="sensory_box"/>
    <property type="match status" value="1"/>
</dbReference>
<dbReference type="SUPFAM" id="SSF55785">
    <property type="entry name" value="PYP-like sensor domain (PAS domain)"/>
    <property type="match status" value="1"/>
</dbReference>
<dbReference type="Pfam" id="PF00990">
    <property type="entry name" value="GGDEF"/>
    <property type="match status" value="1"/>
</dbReference>
<evidence type="ECO:0000259" key="4">
    <source>
        <dbReference type="PROSITE" id="PS50887"/>
    </source>
</evidence>
<dbReference type="InterPro" id="IPR052155">
    <property type="entry name" value="Biofilm_reg_signaling"/>
</dbReference>
<name>A0A9D2C7S1_9FIRM</name>
<dbReference type="PROSITE" id="PS50887">
    <property type="entry name" value="GGDEF"/>
    <property type="match status" value="1"/>
</dbReference>
<dbReference type="InterPro" id="IPR029787">
    <property type="entry name" value="Nucleotide_cyclase"/>
</dbReference>
<dbReference type="PANTHER" id="PTHR44757:SF2">
    <property type="entry name" value="BIOFILM ARCHITECTURE MAINTENANCE PROTEIN MBAA"/>
    <property type="match status" value="1"/>
</dbReference>
<dbReference type="PROSITE" id="PS50112">
    <property type="entry name" value="PAS"/>
    <property type="match status" value="1"/>
</dbReference>
<reference evidence="5" key="1">
    <citation type="journal article" date="2021" name="PeerJ">
        <title>Extensive microbial diversity within the chicken gut microbiome revealed by metagenomics and culture.</title>
        <authorList>
            <person name="Gilroy R."/>
            <person name="Ravi A."/>
            <person name="Getino M."/>
            <person name="Pursley I."/>
            <person name="Horton D.L."/>
            <person name="Alikhan N.F."/>
            <person name="Baker D."/>
            <person name="Gharbi K."/>
            <person name="Hall N."/>
            <person name="Watson M."/>
            <person name="Adriaenssens E.M."/>
            <person name="Foster-Nyarko E."/>
            <person name="Jarju S."/>
            <person name="Secka A."/>
            <person name="Antonio M."/>
            <person name="Oren A."/>
            <person name="Chaudhuri R.R."/>
            <person name="La Ragione R."/>
            <person name="Hildebrand F."/>
            <person name="Pallen M.J."/>
        </authorList>
    </citation>
    <scope>NUCLEOTIDE SEQUENCE</scope>
    <source>
        <strain evidence="5">ChiSxjej3B15-24422</strain>
    </source>
</reference>
<dbReference type="Proteomes" id="UP000824007">
    <property type="component" value="Unassembled WGS sequence"/>
</dbReference>
<dbReference type="SUPFAM" id="SSF55073">
    <property type="entry name" value="Nucleotide cyclase"/>
    <property type="match status" value="1"/>
</dbReference>
<dbReference type="NCBIfam" id="TIGR00254">
    <property type="entry name" value="GGDEF"/>
    <property type="match status" value="1"/>
</dbReference>
<gene>
    <name evidence="5" type="ORF">H9831_11670</name>
</gene>
<dbReference type="GO" id="GO:0052621">
    <property type="term" value="F:diguanylate cyclase activity"/>
    <property type="evidence" value="ECO:0007669"/>
    <property type="project" value="UniProtKB-EC"/>
</dbReference>
<comment type="caution">
    <text evidence="5">The sequence shown here is derived from an EMBL/GenBank/DDBJ whole genome shotgun (WGS) entry which is preliminary data.</text>
</comment>
<dbReference type="InterPro" id="IPR032710">
    <property type="entry name" value="NTF2-like_dom_sf"/>
</dbReference>
<accession>A0A9D2C7S1</accession>
<dbReference type="InterPro" id="IPR013655">
    <property type="entry name" value="PAS_fold_3"/>
</dbReference>
<protein>
    <submittedName>
        <fullName evidence="5">Diguanylate cyclase</fullName>
        <ecNumber evidence="5">2.7.7.65</ecNumber>
    </submittedName>
</protein>
<dbReference type="InterPro" id="IPR043128">
    <property type="entry name" value="Rev_trsase/Diguanyl_cyclase"/>
</dbReference>
<evidence type="ECO:0000313" key="6">
    <source>
        <dbReference type="Proteomes" id="UP000824007"/>
    </source>
</evidence>
<dbReference type="AlphaFoldDB" id="A0A9D2C7S1"/>
<dbReference type="InterPro" id="IPR037401">
    <property type="entry name" value="SnoaL-like"/>
</dbReference>
<keyword evidence="5" id="KW-0808">Transferase</keyword>